<gene>
    <name evidence="7" type="ORF">FHS65_001890</name>
</gene>
<feature type="compositionally biased region" description="Basic and acidic residues" evidence="3">
    <location>
        <begin position="45"/>
        <end position="56"/>
    </location>
</feature>
<comment type="caution">
    <text evidence="7">The sequence shown here is derived from an EMBL/GenBank/DDBJ whole genome shotgun (WGS) entry which is preliminary data.</text>
</comment>
<name>A0A7W9E7M2_9CAUL</name>
<dbReference type="EMBL" id="JACIJB010000008">
    <property type="protein sequence ID" value="MBB5661131.1"/>
    <property type="molecule type" value="Genomic_DNA"/>
</dbReference>
<dbReference type="GO" id="GO:0060003">
    <property type="term" value="P:copper ion export"/>
    <property type="evidence" value="ECO:0007669"/>
    <property type="project" value="TreeGrafter"/>
</dbReference>
<dbReference type="GO" id="GO:0016020">
    <property type="term" value="C:membrane"/>
    <property type="evidence" value="ECO:0007669"/>
    <property type="project" value="InterPro"/>
</dbReference>
<keyword evidence="8" id="KW-1185">Reference proteome</keyword>
<keyword evidence="4" id="KW-1133">Transmembrane helix</keyword>
<dbReference type="InterPro" id="IPR006143">
    <property type="entry name" value="RND_pump_MFP"/>
</dbReference>
<dbReference type="Pfam" id="PF25919">
    <property type="entry name" value="BSH_CusB"/>
    <property type="match status" value="1"/>
</dbReference>
<feature type="domain" description="CusB-like barrel-sandwich hybrid" evidence="5">
    <location>
        <begin position="105"/>
        <end position="241"/>
    </location>
</feature>
<feature type="transmembrane region" description="Helical" evidence="4">
    <location>
        <begin position="12"/>
        <end position="31"/>
    </location>
</feature>
<evidence type="ECO:0000256" key="4">
    <source>
        <dbReference type="SAM" id="Phobius"/>
    </source>
</evidence>
<feature type="domain" description="CzcB-like C-terminal circularly permuted SH3-like" evidence="6">
    <location>
        <begin position="326"/>
        <end position="385"/>
    </location>
</feature>
<evidence type="ECO:0000313" key="8">
    <source>
        <dbReference type="Proteomes" id="UP000548978"/>
    </source>
</evidence>
<protein>
    <submittedName>
        <fullName evidence="7">Cobalt-zinc-cadmium efflux system membrane fusion protein</fullName>
    </submittedName>
</protein>
<dbReference type="GO" id="GO:0030288">
    <property type="term" value="C:outer membrane-bounded periplasmic space"/>
    <property type="evidence" value="ECO:0007669"/>
    <property type="project" value="TreeGrafter"/>
</dbReference>
<feature type="region of interest" description="Disordered" evidence="3">
    <location>
        <begin position="39"/>
        <end position="59"/>
    </location>
</feature>
<dbReference type="Proteomes" id="UP000548978">
    <property type="component" value="Unassembled WGS sequence"/>
</dbReference>
<comment type="similarity">
    <text evidence="1">Belongs to the membrane fusion protein (MFP) (TC 8.A.1) family.</text>
</comment>
<keyword evidence="4" id="KW-0812">Transmembrane</keyword>
<sequence>MKSTPKINKTWLMAGVAAVVVLGGAGLYAMIRSPSEAPAVQGEAGHSEAEGEHAEGEEVGGEEGVIFLTAAQITAANIAIVPVTGGGGGETRLSGRVEPMIDARAVVAASVGGRVERMLVAPGQSVRAGQPLAILVSGDAASLRADADAAEANAIAAEQAHSREESLADQGVVARRDAEVAHAQALSAQAAARAARARASAAGSPNASGRLSVTSPISGVVTSVQVGPGGFAAQGGVIAEVTNPARVEIVFNAPPALAAQVRAGSAVSVQGPAGEFDAVVTGVAAGAGAESGATVIRARPTGGVLPPAGSAVSGSIVTGEAIGGFTVPSEAVQTVEGANVVFVRTAEGFRVAPVLVGRQAGGRTEILSGLTGAERIAGANAFLLKAELAKGEAEHGH</sequence>
<dbReference type="PANTHER" id="PTHR30097:SF4">
    <property type="entry name" value="SLR6042 PROTEIN"/>
    <property type="match status" value="1"/>
</dbReference>
<accession>A0A7W9E7M2</accession>
<evidence type="ECO:0000256" key="3">
    <source>
        <dbReference type="SAM" id="MobiDB-lite"/>
    </source>
</evidence>
<organism evidence="7 8">
    <name type="scientific">Brevundimonas halotolerans</name>
    <dbReference type="NCBI Taxonomy" id="69670"/>
    <lineage>
        <taxon>Bacteria</taxon>
        <taxon>Pseudomonadati</taxon>
        <taxon>Pseudomonadota</taxon>
        <taxon>Alphaproteobacteria</taxon>
        <taxon>Caulobacterales</taxon>
        <taxon>Caulobacteraceae</taxon>
        <taxon>Brevundimonas</taxon>
    </lineage>
</organism>
<dbReference type="InterPro" id="IPR058649">
    <property type="entry name" value="CzcB_C"/>
</dbReference>
<keyword evidence="4" id="KW-0472">Membrane</keyword>
<evidence type="ECO:0000256" key="1">
    <source>
        <dbReference type="ARBA" id="ARBA00009477"/>
    </source>
</evidence>
<evidence type="ECO:0000256" key="2">
    <source>
        <dbReference type="ARBA" id="ARBA00022448"/>
    </source>
</evidence>
<dbReference type="Gene3D" id="2.40.50.100">
    <property type="match status" value="1"/>
</dbReference>
<evidence type="ECO:0000259" key="6">
    <source>
        <dbReference type="Pfam" id="PF25975"/>
    </source>
</evidence>
<dbReference type="Gene3D" id="2.40.420.20">
    <property type="match status" value="1"/>
</dbReference>
<dbReference type="NCBIfam" id="TIGR01730">
    <property type="entry name" value="RND_mfp"/>
    <property type="match status" value="1"/>
</dbReference>
<evidence type="ECO:0000259" key="5">
    <source>
        <dbReference type="Pfam" id="PF25919"/>
    </source>
</evidence>
<dbReference type="GO" id="GO:0015679">
    <property type="term" value="P:plasma membrane copper ion transport"/>
    <property type="evidence" value="ECO:0007669"/>
    <property type="project" value="TreeGrafter"/>
</dbReference>
<dbReference type="GO" id="GO:0022857">
    <property type="term" value="F:transmembrane transporter activity"/>
    <property type="evidence" value="ECO:0007669"/>
    <property type="project" value="InterPro"/>
</dbReference>
<dbReference type="RefSeq" id="WP_123288433.1">
    <property type="nucleotide sequence ID" value="NZ_JACIJB010000008.1"/>
</dbReference>
<dbReference type="PANTHER" id="PTHR30097">
    <property type="entry name" value="CATION EFFLUX SYSTEM PROTEIN CUSB"/>
    <property type="match status" value="1"/>
</dbReference>
<reference evidence="7 8" key="1">
    <citation type="submission" date="2020-08" db="EMBL/GenBank/DDBJ databases">
        <title>Genomic Encyclopedia of Type Strains, Phase IV (KMG-IV): sequencing the most valuable type-strain genomes for metagenomic binning, comparative biology and taxonomic classification.</title>
        <authorList>
            <person name="Goeker M."/>
        </authorList>
    </citation>
    <scope>NUCLEOTIDE SEQUENCE [LARGE SCALE GENOMIC DNA]</scope>
    <source>
        <strain evidence="7 8">DSM 24448</strain>
    </source>
</reference>
<evidence type="ECO:0000313" key="7">
    <source>
        <dbReference type="EMBL" id="MBB5661131.1"/>
    </source>
</evidence>
<dbReference type="InterPro" id="IPR051909">
    <property type="entry name" value="MFP_Cation_Efflux"/>
</dbReference>
<dbReference type="Gene3D" id="1.10.287.470">
    <property type="entry name" value="Helix hairpin bin"/>
    <property type="match status" value="1"/>
</dbReference>
<dbReference type="GO" id="GO:0046914">
    <property type="term" value="F:transition metal ion binding"/>
    <property type="evidence" value="ECO:0007669"/>
    <property type="project" value="TreeGrafter"/>
</dbReference>
<proteinExistence type="inferred from homology"/>
<dbReference type="Gene3D" id="2.40.30.170">
    <property type="match status" value="1"/>
</dbReference>
<dbReference type="SUPFAM" id="SSF111369">
    <property type="entry name" value="HlyD-like secretion proteins"/>
    <property type="match status" value="1"/>
</dbReference>
<dbReference type="InterPro" id="IPR058790">
    <property type="entry name" value="BSH_CusB"/>
</dbReference>
<dbReference type="AlphaFoldDB" id="A0A7W9E7M2"/>
<dbReference type="Pfam" id="PF25975">
    <property type="entry name" value="CzcB_C"/>
    <property type="match status" value="1"/>
</dbReference>
<keyword evidence="2" id="KW-0813">Transport</keyword>
<dbReference type="OrthoDB" id="9774837at2"/>